<dbReference type="Gramene" id="ONH95392">
    <property type="protein sequence ID" value="ONH95392"/>
    <property type="gene ID" value="PRUPE_7G067700"/>
</dbReference>
<dbReference type="InterPro" id="IPR042102">
    <property type="entry name" value="RNA_pol_Rpb1_3_sf"/>
</dbReference>
<organism evidence="15 16">
    <name type="scientific">Prunus persica</name>
    <name type="common">Peach</name>
    <name type="synonym">Amygdalus persica</name>
    <dbReference type="NCBI Taxonomy" id="3760"/>
    <lineage>
        <taxon>Eukaryota</taxon>
        <taxon>Viridiplantae</taxon>
        <taxon>Streptophyta</taxon>
        <taxon>Embryophyta</taxon>
        <taxon>Tracheophyta</taxon>
        <taxon>Spermatophyta</taxon>
        <taxon>Magnoliopsida</taxon>
        <taxon>eudicotyledons</taxon>
        <taxon>Gunneridae</taxon>
        <taxon>Pentapetalae</taxon>
        <taxon>rosids</taxon>
        <taxon>fabids</taxon>
        <taxon>Rosales</taxon>
        <taxon>Rosaceae</taxon>
        <taxon>Amygdaloideae</taxon>
        <taxon>Amygdaleae</taxon>
        <taxon>Prunus</taxon>
    </lineage>
</organism>
<dbReference type="InterPro" id="IPR038120">
    <property type="entry name" value="Rpb1_funnel_sf"/>
</dbReference>
<dbReference type="EMBL" id="CM007657">
    <property type="protein sequence ID" value="ONH95392.1"/>
    <property type="molecule type" value="Genomic_DNA"/>
</dbReference>
<dbReference type="Pfam" id="PF00623">
    <property type="entry name" value="RNA_pol_Rpb1_2"/>
    <property type="match status" value="1"/>
</dbReference>
<keyword evidence="6" id="KW-0479">Metal-binding</keyword>
<dbReference type="Gene3D" id="1.10.132.30">
    <property type="match status" value="1"/>
</dbReference>
<keyword evidence="5 12" id="KW-0548">Nucleotidyltransferase</keyword>
<reference evidence="15 16" key="1">
    <citation type="journal article" date="2013" name="Nat. Genet.">
        <title>The high-quality draft genome of peach (Prunus persica) identifies unique patterns of genetic diversity, domestication and genome evolution.</title>
        <authorList>
            <consortium name="International Peach Genome Initiative"/>
            <person name="Verde I."/>
            <person name="Abbott A.G."/>
            <person name="Scalabrin S."/>
            <person name="Jung S."/>
            <person name="Shu S."/>
            <person name="Marroni F."/>
            <person name="Zhebentyayeva T."/>
            <person name="Dettori M.T."/>
            <person name="Grimwood J."/>
            <person name="Cattonaro F."/>
            <person name="Zuccolo A."/>
            <person name="Rossini L."/>
            <person name="Jenkins J."/>
            <person name="Vendramin E."/>
            <person name="Meisel L.A."/>
            <person name="Decroocq V."/>
            <person name="Sosinski B."/>
            <person name="Prochnik S."/>
            <person name="Mitros T."/>
            <person name="Policriti A."/>
            <person name="Cipriani G."/>
            <person name="Dondini L."/>
            <person name="Ficklin S."/>
            <person name="Goodstein D.M."/>
            <person name="Xuan P."/>
            <person name="Del Fabbro C."/>
            <person name="Aramini V."/>
            <person name="Copetti D."/>
            <person name="Gonzalez S."/>
            <person name="Horner D.S."/>
            <person name="Falchi R."/>
            <person name="Lucas S."/>
            <person name="Mica E."/>
            <person name="Maldonado J."/>
            <person name="Lazzari B."/>
            <person name="Bielenberg D."/>
            <person name="Pirona R."/>
            <person name="Miculan M."/>
            <person name="Barakat A."/>
            <person name="Testolin R."/>
            <person name="Stella A."/>
            <person name="Tartarini S."/>
            <person name="Tonutti P."/>
            <person name="Arus P."/>
            <person name="Orellana A."/>
            <person name="Wells C."/>
            <person name="Main D."/>
            <person name="Vizzotto G."/>
            <person name="Silva H."/>
            <person name="Salamini F."/>
            <person name="Schmutz J."/>
            <person name="Morgante M."/>
            <person name="Rokhsar D.S."/>
        </authorList>
    </citation>
    <scope>NUCLEOTIDE SEQUENCE [LARGE SCALE GENOMIC DNA]</scope>
    <source>
        <strain evidence="16">cv. Nemared</strain>
    </source>
</reference>
<evidence type="ECO:0000256" key="7">
    <source>
        <dbReference type="ARBA" id="ARBA00022833"/>
    </source>
</evidence>
<name>A0A251N7U5_PRUPE</name>
<comment type="similarity">
    <text evidence="2 12">Belongs to the RNA polymerase beta' chain family.</text>
</comment>
<dbReference type="Gene3D" id="2.40.40.20">
    <property type="match status" value="1"/>
</dbReference>
<evidence type="ECO:0000256" key="13">
    <source>
        <dbReference type="SAM" id="MobiDB-lite"/>
    </source>
</evidence>
<dbReference type="FunFam" id="1.10.274.100:FF:000015">
    <property type="entry name" value="DNA-directed RNA polymerase subunit"/>
    <property type="match status" value="1"/>
</dbReference>
<dbReference type="InterPro" id="IPR044893">
    <property type="entry name" value="RNA_pol_Rpb1_clamp_domain"/>
</dbReference>
<dbReference type="GO" id="GO:0005736">
    <property type="term" value="C:RNA polymerase I complex"/>
    <property type="evidence" value="ECO:0007669"/>
    <property type="project" value="UniProtKB-ARBA"/>
</dbReference>
<evidence type="ECO:0000313" key="15">
    <source>
        <dbReference type="EMBL" id="ONH95392.1"/>
    </source>
</evidence>
<dbReference type="InterPro" id="IPR045867">
    <property type="entry name" value="DNA-dir_RpoC_beta_prime"/>
</dbReference>
<evidence type="ECO:0000256" key="11">
    <source>
        <dbReference type="ARBA" id="ARBA00048552"/>
    </source>
</evidence>
<sequence length="1528" mass="171985">MAASEVPTTAVDAIRFGFFTDEEVRKHSFVKVTSPILFDDSTHTPVNGGLYDKAMGPLGDERGQLCQTCGQTAYTCSGHCGHIDLVLPAYNPLLFNILHKLLQRTCFFCYHFRTSRQHVEKHVSQLKLIMKGDVLGAKRLESDSPSEYSDCNGSGNHIDNDSKQQGWTSLQFTEIMSVLDKALPTHGKECKNCKAKNPKISKPTFGWFQMSGNDHARENVLRGCNLEGPLTGQDEEASMLEDNNFNNVATRMQKGQGSKVLSEFFKQKNSLSGDLFPTEVKEIIRLLWENESQLCSFISDIQCQETGTNGGYSMFFLETVLVPPIKFRPPSKGGDSVMEHPQTVLLSKVLEANVSLSQTLTNLEHSRIIRRWRDLQESINVMFNSKTAAGQGQRDAAPGICQLLEKKEGLFRQKMMGKRVNFACRSVISPDPYLAVNEIGIPPYFATRLTYPERVTPWNVDKLRNAIVNGSEIHPGATQYVDKSGPKILRQNRRERISISRKLPSSKGAVMQHGKGSDNDIESKIVHRHLRDGDIVLVNRQPTLHKPSIMAHVVRVLKGEKTIRMHYANCSTYNADFDGDEMNVHFPQDEISRSEAYNIVNANNQYVKPTSGDPIRALIQDHVISAVLLTKKDTFLRWDQFNQLLYSSCVSARVSDAFSGKPDKKVFMFNSEGTMQPLLPAIWKPEPLWTGKQVITALLNHITRGSPPVTVERDAKIPRGFFNCKNVEGEDKSGNDGQQKKRKPSKEQATDKDSSKEKEEPDENHLLIYRNNLVRGVIDKAQFGDYGLVHTVQEFYGSDTAGKLLSVLSHLFTVYLQMHGFTCGIDDLLLLESKDAKMKDQLESCEDVGENVYRDFIEVKDVKRKDPVELQLNIENFIRSNGESALASLDRRMISQLNNKTSNSDVFKQLLLRGLSKPSVKNCIYLMTTSGAKGSVANLQQITSYLGQQELEGKRVPQMISGKTLPCFPPWDWSSRAGGFIIDRFLTGLHPQEYYFHCMAGREGLNTFHLAGRGEMNVTLGIPRLQEILMTAANDIKTPVMTCPLQKGRSKEEAQELADKLKKITVADIIESMKVTFVPFFIQDGQTCRIYKLEMTLHVPEHLRTIIEYSSEDWEEILEIVFVRELEDAIQNHILLLSKISGIKNFTPDSQPKASNETDENLPEKRSQREEEDDDNGGADDGEHGEGVEDFGLDAHKRKLQATDEMDYEDGCDDEVREADLSDGDESEIDEEENEVEIGKDGEIGVIDANDEMPGSPLEEAGDLAKPKSKEKKTKSGSQIRKKRKVRAEMVKKETDRAIFVSAKGFHFEVHFRFADNEPHILLSQIAQKTAQKVYIQRSGKVADCKQITCDENQVLCFGKDPENKQSFSSKEKKEMPALQTTGIDFGTFWQLQDVLDVRYIYSNNIHAMLNTYGVEAARETIIREINNVFKSYGISVNIRHLTLIADFMTHAGGYRPLNRFGGIVESISPFNKMTFETASKFIVEAAYHGQVDRLETPSARICLGLPVNVGTGCFDLMHKMEVECTQR</sequence>
<dbReference type="Gene3D" id="1.10.274.100">
    <property type="entry name" value="RNA polymerase Rpb1, domain 3"/>
    <property type="match status" value="1"/>
</dbReference>
<comment type="catalytic activity">
    <reaction evidence="11 12">
        <text>RNA(n) + a ribonucleoside 5'-triphosphate = RNA(n+1) + diphosphate</text>
        <dbReference type="Rhea" id="RHEA:21248"/>
        <dbReference type="Rhea" id="RHEA-COMP:14527"/>
        <dbReference type="Rhea" id="RHEA-COMP:17342"/>
        <dbReference type="ChEBI" id="CHEBI:33019"/>
        <dbReference type="ChEBI" id="CHEBI:61557"/>
        <dbReference type="ChEBI" id="CHEBI:140395"/>
        <dbReference type="EC" id="2.7.7.6"/>
    </reaction>
</comment>
<dbReference type="InterPro" id="IPR000722">
    <property type="entry name" value="RNA_pol_asu"/>
</dbReference>
<evidence type="ECO:0000256" key="12">
    <source>
        <dbReference type="RuleBase" id="RU004279"/>
    </source>
</evidence>
<keyword evidence="7" id="KW-0862">Zinc</keyword>
<dbReference type="InterPro" id="IPR007066">
    <property type="entry name" value="RNA_pol_Rpb1_3"/>
</dbReference>
<comment type="function">
    <text evidence="12">DNA-dependent RNA polymerase catalyzes the transcription of DNA into RNA using the four ribonucleoside triphosphates as substrates.</text>
</comment>
<feature type="region of interest" description="Disordered" evidence="13">
    <location>
        <begin position="1252"/>
        <end position="1287"/>
    </location>
</feature>
<dbReference type="EC" id="2.7.7.6" evidence="12"/>
<dbReference type="GO" id="GO:0003677">
    <property type="term" value="F:DNA binding"/>
    <property type="evidence" value="ECO:0007669"/>
    <property type="project" value="InterPro"/>
</dbReference>
<proteinExistence type="inferred from homology"/>
<protein>
    <recommendedName>
        <fullName evidence="12">DNA-directed RNA polymerase subunit</fullName>
        <ecNumber evidence="12">2.7.7.6</ecNumber>
    </recommendedName>
</protein>
<keyword evidence="9 12" id="KW-0804">Transcription</keyword>
<dbReference type="Proteomes" id="UP000006882">
    <property type="component" value="Chromosome G7"/>
</dbReference>
<dbReference type="Gene3D" id="3.30.70.2850">
    <property type="match status" value="1"/>
</dbReference>
<keyword evidence="4 12" id="KW-0808">Transferase</keyword>
<feature type="compositionally biased region" description="Acidic residues" evidence="13">
    <location>
        <begin position="1170"/>
        <end position="1180"/>
    </location>
</feature>
<evidence type="ECO:0000256" key="10">
    <source>
        <dbReference type="ARBA" id="ARBA00023242"/>
    </source>
</evidence>
<dbReference type="FunFam" id="1.10.150.390:FF:000005">
    <property type="entry name" value="DNA-directed RNA polymerase subunit"/>
    <property type="match status" value="1"/>
</dbReference>
<feature type="domain" description="RNA polymerase N-terminal" evidence="14">
    <location>
        <begin position="313"/>
        <end position="630"/>
    </location>
</feature>
<keyword evidence="3 12" id="KW-0240">DNA-directed RNA polymerase</keyword>
<keyword evidence="16" id="KW-1185">Reference proteome</keyword>
<dbReference type="InterPro" id="IPR015699">
    <property type="entry name" value="DNA-dir_RNA_pol1_lsu_N"/>
</dbReference>
<comment type="subcellular location">
    <subcellularLocation>
        <location evidence="1">Nucleus</location>
    </subcellularLocation>
</comment>
<dbReference type="InterPro" id="IPR006592">
    <property type="entry name" value="RNA_pol_N"/>
</dbReference>
<dbReference type="InterPro" id="IPR007083">
    <property type="entry name" value="RNA_pol_Rpb1_4"/>
</dbReference>
<dbReference type="Pfam" id="PF04997">
    <property type="entry name" value="RNA_pol_Rpb1_1"/>
    <property type="match status" value="1"/>
</dbReference>
<evidence type="ECO:0000256" key="1">
    <source>
        <dbReference type="ARBA" id="ARBA00004123"/>
    </source>
</evidence>
<keyword evidence="8" id="KW-0460">Magnesium</keyword>
<feature type="region of interest" description="Disordered" evidence="13">
    <location>
        <begin position="1146"/>
        <end position="1193"/>
    </location>
</feature>
<keyword evidence="10" id="KW-0539">Nucleus</keyword>
<evidence type="ECO:0000259" key="14">
    <source>
        <dbReference type="SMART" id="SM00663"/>
    </source>
</evidence>
<dbReference type="Gene3D" id="4.10.860.120">
    <property type="entry name" value="RNA polymerase II, clamp domain"/>
    <property type="match status" value="1"/>
</dbReference>
<evidence type="ECO:0000256" key="4">
    <source>
        <dbReference type="ARBA" id="ARBA00022679"/>
    </source>
</evidence>
<evidence type="ECO:0000256" key="9">
    <source>
        <dbReference type="ARBA" id="ARBA00023163"/>
    </source>
</evidence>
<dbReference type="GO" id="GO:0003899">
    <property type="term" value="F:DNA-directed RNA polymerase activity"/>
    <property type="evidence" value="ECO:0007669"/>
    <property type="project" value="UniProtKB-EC"/>
</dbReference>
<evidence type="ECO:0000256" key="5">
    <source>
        <dbReference type="ARBA" id="ARBA00022695"/>
    </source>
</evidence>
<dbReference type="Gene3D" id="3.30.1490.180">
    <property type="entry name" value="RNA polymerase ii"/>
    <property type="match status" value="1"/>
</dbReference>
<dbReference type="SUPFAM" id="SSF64484">
    <property type="entry name" value="beta and beta-prime subunits of DNA dependent RNA-polymerase"/>
    <property type="match status" value="1"/>
</dbReference>
<evidence type="ECO:0000256" key="8">
    <source>
        <dbReference type="ARBA" id="ARBA00022842"/>
    </source>
</evidence>
<dbReference type="Gene3D" id="1.10.150.390">
    <property type="match status" value="1"/>
</dbReference>
<dbReference type="Pfam" id="PF05000">
    <property type="entry name" value="RNA_pol_Rpb1_4"/>
    <property type="match status" value="1"/>
</dbReference>
<evidence type="ECO:0000256" key="6">
    <source>
        <dbReference type="ARBA" id="ARBA00022723"/>
    </source>
</evidence>
<dbReference type="CDD" id="cd01435">
    <property type="entry name" value="RNAP_I_RPA1_N"/>
    <property type="match status" value="1"/>
</dbReference>
<dbReference type="CDD" id="cd02735">
    <property type="entry name" value="RNAP_I_Rpa1_C"/>
    <property type="match status" value="1"/>
</dbReference>
<dbReference type="Pfam" id="PF04983">
    <property type="entry name" value="RNA_pol_Rpb1_3"/>
    <property type="match status" value="1"/>
</dbReference>
<dbReference type="InterPro" id="IPR007081">
    <property type="entry name" value="RNA_pol_Rpb1_5"/>
</dbReference>
<dbReference type="InterPro" id="IPR007080">
    <property type="entry name" value="RNA_pol_Rpb1_1"/>
</dbReference>
<dbReference type="GO" id="GO:0006351">
    <property type="term" value="P:DNA-templated transcription"/>
    <property type="evidence" value="ECO:0007669"/>
    <property type="project" value="InterPro"/>
</dbReference>
<dbReference type="PANTHER" id="PTHR19376">
    <property type="entry name" value="DNA-DIRECTED RNA POLYMERASE"/>
    <property type="match status" value="1"/>
</dbReference>
<accession>A0A251N7U5</accession>
<feature type="region of interest" description="Disordered" evidence="13">
    <location>
        <begin position="726"/>
        <end position="762"/>
    </location>
</feature>
<gene>
    <name evidence="15" type="ORF">PRUPE_7G067700</name>
</gene>
<evidence type="ECO:0000313" key="16">
    <source>
        <dbReference type="Proteomes" id="UP000006882"/>
    </source>
</evidence>
<dbReference type="PANTHER" id="PTHR19376:SF11">
    <property type="entry name" value="DNA-DIRECTED RNA POLYMERASE I SUBUNIT RPA1"/>
    <property type="match status" value="1"/>
</dbReference>
<feature type="compositionally biased region" description="Basic and acidic residues" evidence="13">
    <location>
        <begin position="745"/>
        <end position="762"/>
    </location>
</feature>
<feature type="compositionally biased region" description="Basic residues" evidence="13">
    <location>
        <begin position="1269"/>
        <end position="1286"/>
    </location>
</feature>
<dbReference type="SMART" id="SM00663">
    <property type="entry name" value="RPOLA_N"/>
    <property type="match status" value="1"/>
</dbReference>
<dbReference type="InterPro" id="IPR047107">
    <property type="entry name" value="DNA-dir_RNA_pol1_lsu_C"/>
</dbReference>
<dbReference type="GO" id="GO:0046872">
    <property type="term" value="F:metal ion binding"/>
    <property type="evidence" value="ECO:0007669"/>
    <property type="project" value="UniProtKB-KW"/>
</dbReference>
<evidence type="ECO:0000256" key="3">
    <source>
        <dbReference type="ARBA" id="ARBA00022478"/>
    </source>
</evidence>
<dbReference type="Pfam" id="PF04998">
    <property type="entry name" value="RNA_pol_Rpb1_5"/>
    <property type="match status" value="1"/>
</dbReference>
<evidence type="ECO:0000256" key="2">
    <source>
        <dbReference type="ARBA" id="ARBA00006460"/>
    </source>
</evidence>
<dbReference type="FunFam" id="2.40.40.20:FF:000019">
    <property type="entry name" value="DNA-directed RNA polymerase II subunit RPB1"/>
    <property type="match status" value="1"/>
</dbReference>